<evidence type="ECO:0000256" key="7">
    <source>
        <dbReference type="RuleBase" id="RU364017"/>
    </source>
</evidence>
<keyword evidence="7" id="KW-0964">Secreted</keyword>
<dbReference type="Pfam" id="PF02128">
    <property type="entry name" value="Peptidase_M36"/>
    <property type="match status" value="1"/>
</dbReference>
<dbReference type="InterPro" id="IPR050371">
    <property type="entry name" value="Fungal_virulence_M36"/>
</dbReference>
<gene>
    <name evidence="8" type="ORF">IW261DRAFT_1349404</name>
</gene>
<dbReference type="InterPro" id="IPR001842">
    <property type="entry name" value="Peptidase_M36"/>
</dbReference>
<dbReference type="PANTHER" id="PTHR33478:SF1">
    <property type="entry name" value="EXTRACELLULAR METALLOPROTEINASE MEP"/>
    <property type="match status" value="1"/>
</dbReference>
<protein>
    <recommendedName>
        <fullName evidence="7">Extracellular metalloproteinase</fullName>
        <ecNumber evidence="7">3.4.24.-</ecNumber>
    </recommendedName>
    <alternativeName>
        <fullName evidence="7">Fungalysin</fullName>
    </alternativeName>
</protein>
<dbReference type="Gene3D" id="3.10.170.10">
    <property type="match status" value="1"/>
</dbReference>
<evidence type="ECO:0000256" key="3">
    <source>
        <dbReference type="ARBA" id="ARBA00022723"/>
    </source>
</evidence>
<keyword evidence="7" id="KW-0865">Zymogen</keyword>
<keyword evidence="6 7" id="KW-0482">Metalloprotease</keyword>
<keyword evidence="4 7" id="KW-0378">Hydrolase</keyword>
<evidence type="ECO:0000313" key="8">
    <source>
        <dbReference type="EMBL" id="KAK0460806.1"/>
    </source>
</evidence>
<dbReference type="GO" id="GO:0004222">
    <property type="term" value="F:metalloendopeptidase activity"/>
    <property type="evidence" value="ECO:0007669"/>
    <property type="project" value="InterPro"/>
</dbReference>
<comment type="cofactor">
    <cofactor evidence="1 7">
        <name>Zn(2+)</name>
        <dbReference type="ChEBI" id="CHEBI:29105"/>
    </cofactor>
</comment>
<dbReference type="Proteomes" id="UP001175227">
    <property type="component" value="Unassembled WGS sequence"/>
</dbReference>
<evidence type="ECO:0000256" key="6">
    <source>
        <dbReference type="ARBA" id="ARBA00023049"/>
    </source>
</evidence>
<accession>A0AA39N859</accession>
<evidence type="ECO:0000256" key="1">
    <source>
        <dbReference type="ARBA" id="ARBA00001947"/>
    </source>
</evidence>
<reference evidence="8" key="1">
    <citation type="submission" date="2023-06" db="EMBL/GenBank/DDBJ databases">
        <authorList>
            <consortium name="Lawrence Berkeley National Laboratory"/>
            <person name="Ahrendt S."/>
            <person name="Sahu N."/>
            <person name="Indic B."/>
            <person name="Wong-Bajracharya J."/>
            <person name="Merenyi Z."/>
            <person name="Ke H.-M."/>
            <person name="Monk M."/>
            <person name="Kocsube S."/>
            <person name="Drula E."/>
            <person name="Lipzen A."/>
            <person name="Balint B."/>
            <person name="Henrissat B."/>
            <person name="Andreopoulos B."/>
            <person name="Martin F.M."/>
            <person name="Harder C.B."/>
            <person name="Rigling D."/>
            <person name="Ford K.L."/>
            <person name="Foster G.D."/>
            <person name="Pangilinan J."/>
            <person name="Papanicolaou A."/>
            <person name="Barry K."/>
            <person name="LaButti K."/>
            <person name="Viragh M."/>
            <person name="Koriabine M."/>
            <person name="Yan M."/>
            <person name="Riley R."/>
            <person name="Champramary S."/>
            <person name="Plett K.L."/>
            <person name="Tsai I.J."/>
            <person name="Slot J."/>
            <person name="Sipos G."/>
            <person name="Plett J."/>
            <person name="Nagy L.G."/>
            <person name="Grigoriev I.V."/>
        </authorList>
    </citation>
    <scope>NUCLEOTIDE SEQUENCE</scope>
    <source>
        <strain evidence="8">ICMP 16352</strain>
    </source>
</reference>
<keyword evidence="5 7" id="KW-0862">Zinc</keyword>
<comment type="caution">
    <text evidence="8">The sequence shown here is derived from an EMBL/GenBank/DDBJ whole genome shotgun (WGS) entry which is preliminary data.</text>
</comment>
<dbReference type="EMBL" id="JAUEPR010000163">
    <property type="protein sequence ID" value="KAK0460806.1"/>
    <property type="molecule type" value="Genomic_DNA"/>
</dbReference>
<evidence type="ECO:0000256" key="5">
    <source>
        <dbReference type="ARBA" id="ARBA00022833"/>
    </source>
</evidence>
<proteinExistence type="inferred from homology"/>
<sequence length="200" mass="21528">MCSLVSALELERKIYEYLLTSLVANIAPSTSSIAFIRKVEDTLLGTQNSITSLSQHDGFVALTHAVQVQNDDTNAWYEAFVDAHSGEILSVTEFVAGTTFAVVLITKDALTEGEETPVNPEDTASSASGWVHCRASSSTLSWSLSGDNVLAYKSSHSATTFESSADTFNYPYETTLGPTGGSNIEAARTNAFYIINKVHE</sequence>
<comment type="similarity">
    <text evidence="7">Belongs to the peptidase M36 family.</text>
</comment>
<name>A0AA39N859_9AGAR</name>
<evidence type="ECO:0000256" key="4">
    <source>
        <dbReference type="ARBA" id="ARBA00022801"/>
    </source>
</evidence>
<dbReference type="AlphaFoldDB" id="A0AA39N859"/>
<keyword evidence="3 7" id="KW-0479">Metal-binding</keyword>
<dbReference type="GO" id="GO:0006508">
    <property type="term" value="P:proteolysis"/>
    <property type="evidence" value="ECO:0007669"/>
    <property type="project" value="UniProtKB-KW"/>
</dbReference>
<keyword evidence="2 7" id="KW-0645">Protease</keyword>
<comment type="subcellular location">
    <subcellularLocation>
        <location evidence="7">Secreted</location>
    </subcellularLocation>
</comment>
<dbReference type="GO" id="GO:0008270">
    <property type="term" value="F:zinc ion binding"/>
    <property type="evidence" value="ECO:0007669"/>
    <property type="project" value="InterPro"/>
</dbReference>
<dbReference type="EC" id="3.4.24.-" evidence="7"/>
<evidence type="ECO:0000256" key="2">
    <source>
        <dbReference type="ARBA" id="ARBA00022670"/>
    </source>
</evidence>
<evidence type="ECO:0000313" key="9">
    <source>
        <dbReference type="Proteomes" id="UP001175227"/>
    </source>
</evidence>
<keyword evidence="9" id="KW-1185">Reference proteome</keyword>
<dbReference type="PANTHER" id="PTHR33478">
    <property type="entry name" value="EXTRACELLULAR METALLOPROTEINASE MEP"/>
    <property type="match status" value="1"/>
</dbReference>
<organism evidence="8 9">
    <name type="scientific">Armillaria novae-zelandiae</name>
    <dbReference type="NCBI Taxonomy" id="153914"/>
    <lineage>
        <taxon>Eukaryota</taxon>
        <taxon>Fungi</taxon>
        <taxon>Dikarya</taxon>
        <taxon>Basidiomycota</taxon>
        <taxon>Agaricomycotina</taxon>
        <taxon>Agaricomycetes</taxon>
        <taxon>Agaricomycetidae</taxon>
        <taxon>Agaricales</taxon>
        <taxon>Marasmiineae</taxon>
        <taxon>Physalacriaceae</taxon>
        <taxon>Armillaria</taxon>
    </lineage>
</organism>
<dbReference type="GO" id="GO:0005615">
    <property type="term" value="C:extracellular space"/>
    <property type="evidence" value="ECO:0007669"/>
    <property type="project" value="InterPro"/>
</dbReference>